<name>A0A2T1A4W4_9ACTN</name>
<dbReference type="Pfam" id="PF13830">
    <property type="entry name" value="DUF4192"/>
    <property type="match status" value="1"/>
</dbReference>
<dbReference type="EMBL" id="PVUE01000002">
    <property type="protein sequence ID" value="PRZ43639.1"/>
    <property type="molecule type" value="Genomic_DNA"/>
</dbReference>
<evidence type="ECO:0000313" key="1">
    <source>
        <dbReference type="EMBL" id="PRZ43639.1"/>
    </source>
</evidence>
<dbReference type="AlphaFoldDB" id="A0A2T1A4W4"/>
<sequence length="334" mass="35932">MKLSTPSDVRAAVPHLIGFRPERSLVFLGLTGGRHRLAVTGRIDAPMGAADAEHCADSVAAVVLRTDARQVLVAYFGPLPTATGHESDSEERDLADESTVRDLAGLIEDRLGEAGVEVVAWVWEATEGRRRADETRAPSPVEVASVVAGHRTFGSRAELAEQIAARPSAMRPVIAETIARLDALRLPTEDLFEGFEDLLDLRGQWDDDIRTLPPLTGQQAALCCLALDRFPIRDVLIGSIALAQEPSYEDLWSEVLHIAPEESIAPVASVLAIEVYLKGNGVLARCALERALRSNPDYSLAHLIQNSLDSGLPPDAVRAGFASAMAQIQQDAAN</sequence>
<accession>A0A2T1A4W4</accession>
<dbReference type="Proteomes" id="UP000237752">
    <property type="component" value="Unassembled WGS sequence"/>
</dbReference>
<organism evidence="1 2">
    <name type="scientific">Antricoccus suffuscus</name>
    <dbReference type="NCBI Taxonomy" id="1629062"/>
    <lineage>
        <taxon>Bacteria</taxon>
        <taxon>Bacillati</taxon>
        <taxon>Actinomycetota</taxon>
        <taxon>Actinomycetes</taxon>
        <taxon>Geodermatophilales</taxon>
        <taxon>Antricoccaceae</taxon>
        <taxon>Antricoccus</taxon>
    </lineage>
</organism>
<gene>
    <name evidence="1" type="ORF">CLV47_102330</name>
</gene>
<keyword evidence="2" id="KW-1185">Reference proteome</keyword>
<evidence type="ECO:0000313" key="2">
    <source>
        <dbReference type="Proteomes" id="UP000237752"/>
    </source>
</evidence>
<protein>
    <submittedName>
        <fullName evidence="1">Uncharacterized protein DUF4192</fullName>
    </submittedName>
</protein>
<dbReference type="InterPro" id="IPR025447">
    <property type="entry name" value="DUF4192"/>
</dbReference>
<reference evidence="1 2" key="1">
    <citation type="submission" date="2018-03" db="EMBL/GenBank/DDBJ databases">
        <title>Genomic Encyclopedia of Archaeal and Bacterial Type Strains, Phase II (KMG-II): from individual species to whole genera.</title>
        <authorList>
            <person name="Goeker M."/>
        </authorList>
    </citation>
    <scope>NUCLEOTIDE SEQUENCE [LARGE SCALE GENOMIC DNA]</scope>
    <source>
        <strain evidence="1 2">DSM 100065</strain>
    </source>
</reference>
<proteinExistence type="predicted"/>
<comment type="caution">
    <text evidence="1">The sequence shown here is derived from an EMBL/GenBank/DDBJ whole genome shotgun (WGS) entry which is preliminary data.</text>
</comment>